<dbReference type="OrthoDB" id="5226996at2759"/>
<name>A0A1B8G6E8_9PEZI</name>
<dbReference type="EMBL" id="KV460294">
    <property type="protein sequence ID" value="OBT91401.1"/>
    <property type="molecule type" value="Genomic_DNA"/>
</dbReference>
<gene>
    <name evidence="2" type="ORF">VE01_10641</name>
</gene>
<feature type="compositionally biased region" description="Basic and acidic residues" evidence="1">
    <location>
        <begin position="642"/>
        <end position="653"/>
    </location>
</feature>
<dbReference type="RefSeq" id="XP_018125134.1">
    <property type="nucleotide sequence ID" value="XM_018280034.2"/>
</dbReference>
<evidence type="ECO:0000313" key="3">
    <source>
        <dbReference type="Proteomes" id="UP000091956"/>
    </source>
</evidence>
<keyword evidence="3" id="KW-1185">Reference proteome</keyword>
<reference evidence="3" key="2">
    <citation type="journal article" date="2018" name="Nat. Commun.">
        <title>Extreme sensitivity to ultraviolet light in the fungal pathogen causing white-nose syndrome of bats.</title>
        <authorList>
            <person name="Palmer J.M."/>
            <person name="Drees K.P."/>
            <person name="Foster J.T."/>
            <person name="Lindner D.L."/>
        </authorList>
    </citation>
    <scope>NUCLEOTIDE SEQUENCE [LARGE SCALE GENOMIC DNA]</scope>
    <source>
        <strain evidence="3">UAMH 10579</strain>
    </source>
</reference>
<proteinExistence type="predicted"/>
<feature type="compositionally biased region" description="Polar residues" evidence="1">
    <location>
        <begin position="35"/>
        <end position="52"/>
    </location>
</feature>
<dbReference type="STRING" id="342668.A0A1B8G6E8"/>
<protein>
    <recommendedName>
        <fullName evidence="4">Nuclear RNA binding protein</fullName>
    </recommendedName>
</protein>
<feature type="region of interest" description="Disordered" evidence="1">
    <location>
        <begin position="1"/>
        <end position="126"/>
    </location>
</feature>
<sequence>MDPHVFPSNTPQGKPEGDVKAPKSFSKGSKRLFSHTFSGYSQEEDSASNYGSGSDGRHLDEDDPFEKRHRTSDWPLGGNGKAVEGAAADGPDSPTSNYSDDGVQPRSSKFIEGSMRNRASQKPPRKYVVTETELNCAGENECTKNGKLQRNKLIRNSNHSVPAVAGEAKNEANRHSTIFRFGKSLAASFNPSNWKIWSKSQDPQVPDDKADAEAQAKLERAYREVKNIAPTPGRRFGPAGGSAIWSNPRSSVNASGVDISEQAPPSQKRYGMVFDTPPPMAGFGGDDYSAQQGTSKLSTPADLYSVPSHQLLHSNESRSSFTYGSIAPPKSVKHKLSRKDLRVQQKLVKRVSNLESKLEAARLELVKSLGTTGLPPPQARGGKSRFIPGALSSLPSESLLNGYTHHNESTQSYIGAALTTDDKISLSSSRSHGETPGRPSMSSFSSSVREYPNRESHIAAAGQDDADQATPSKKRKNMTKTSTTTSTSSHPSDADSTITTTPAPNPAKKSRNHNSTPREKPSPELLLPDSSSSSDPSFENVDPEKKAVLVSVSAKQQGTPKLIVKKRLPLETQGSRIPRKGSRKDTPTEGEVGDGNAITVTSGNVGLQETEAGEGQMRQGTGKLKKVDKTRVKSTEIAQVEKQVEEKTKDTKENIPAARGGKITSSTSMDSFEWGPDVF</sequence>
<evidence type="ECO:0000313" key="2">
    <source>
        <dbReference type="EMBL" id="OBT91401.1"/>
    </source>
</evidence>
<organism evidence="2 3">
    <name type="scientific">Pseudogymnoascus verrucosus</name>
    <dbReference type="NCBI Taxonomy" id="342668"/>
    <lineage>
        <taxon>Eukaryota</taxon>
        <taxon>Fungi</taxon>
        <taxon>Dikarya</taxon>
        <taxon>Ascomycota</taxon>
        <taxon>Pezizomycotina</taxon>
        <taxon>Leotiomycetes</taxon>
        <taxon>Thelebolales</taxon>
        <taxon>Thelebolaceae</taxon>
        <taxon>Pseudogymnoascus</taxon>
    </lineage>
</organism>
<reference evidence="2 3" key="1">
    <citation type="submission" date="2016-03" db="EMBL/GenBank/DDBJ databases">
        <title>Comparative genomics of Pseudogymnoascus destructans, the fungus causing white-nose syndrome of bats.</title>
        <authorList>
            <person name="Palmer J.M."/>
            <person name="Drees K.P."/>
            <person name="Foster J.T."/>
            <person name="Lindner D.L."/>
        </authorList>
    </citation>
    <scope>NUCLEOTIDE SEQUENCE [LARGE SCALE GENOMIC DNA]</scope>
    <source>
        <strain evidence="2 3">UAMH 10579</strain>
    </source>
</reference>
<dbReference type="AlphaFoldDB" id="A0A1B8G6E8"/>
<feature type="region of interest" description="Disordered" evidence="1">
    <location>
        <begin position="252"/>
        <end position="301"/>
    </location>
</feature>
<evidence type="ECO:0008006" key="4">
    <source>
        <dbReference type="Google" id="ProtNLM"/>
    </source>
</evidence>
<evidence type="ECO:0000256" key="1">
    <source>
        <dbReference type="SAM" id="MobiDB-lite"/>
    </source>
</evidence>
<dbReference type="Proteomes" id="UP000091956">
    <property type="component" value="Unassembled WGS sequence"/>
</dbReference>
<accession>A0A1B8G6E8</accession>
<feature type="region of interest" description="Disordered" evidence="1">
    <location>
        <begin position="425"/>
        <end position="679"/>
    </location>
</feature>
<feature type="region of interest" description="Disordered" evidence="1">
    <location>
        <begin position="225"/>
        <end position="244"/>
    </location>
</feature>
<dbReference type="GeneID" id="28844027"/>
<feature type="region of interest" description="Disordered" evidence="1">
    <location>
        <begin position="315"/>
        <end position="338"/>
    </location>
</feature>
<feature type="compositionally biased region" description="Basic and acidic residues" evidence="1">
    <location>
        <begin position="625"/>
        <end position="634"/>
    </location>
</feature>
<feature type="compositionally biased region" description="Polar residues" evidence="1">
    <location>
        <begin position="289"/>
        <end position="298"/>
    </location>
</feature>
<feature type="compositionally biased region" description="Polar residues" evidence="1">
    <location>
        <begin position="598"/>
        <end position="607"/>
    </location>
</feature>
<feature type="compositionally biased region" description="Low complexity" evidence="1">
    <location>
        <begin position="479"/>
        <end position="497"/>
    </location>
</feature>
<feature type="compositionally biased region" description="Low complexity" evidence="1">
    <location>
        <begin position="523"/>
        <end position="537"/>
    </location>
</feature>